<name>A0A9P6B993_9AGAM</name>
<evidence type="ECO:0000313" key="1">
    <source>
        <dbReference type="EMBL" id="KAF9519956.1"/>
    </source>
</evidence>
<comment type="caution">
    <text evidence="1">The sequence shown here is derived from an EMBL/GenBank/DDBJ whole genome shotgun (WGS) entry which is preliminary data.</text>
</comment>
<sequence>MARNLHPLGLGTGKNQIPAWHHPLFDHWITCTMQTTQAESIAPPKLPRVYKYEQPGCYRTLSKCSEGNTKRHITWLSASLEQEKFPPTHIALIAAYELKAAKNITKNESIECSVVTCKY</sequence>
<protein>
    <submittedName>
        <fullName evidence="1">Uncharacterized protein</fullName>
    </submittedName>
</protein>
<accession>A0A9P6B993</accession>
<proteinExistence type="predicted"/>
<dbReference type="EMBL" id="MU128915">
    <property type="protein sequence ID" value="KAF9519956.1"/>
    <property type="molecule type" value="Genomic_DNA"/>
</dbReference>
<dbReference type="AlphaFoldDB" id="A0A9P6B993"/>
<gene>
    <name evidence="1" type="ORF">BS47DRAFT_1379161</name>
</gene>
<organism evidence="1 2">
    <name type="scientific">Hydnum rufescens UP504</name>
    <dbReference type="NCBI Taxonomy" id="1448309"/>
    <lineage>
        <taxon>Eukaryota</taxon>
        <taxon>Fungi</taxon>
        <taxon>Dikarya</taxon>
        <taxon>Basidiomycota</taxon>
        <taxon>Agaricomycotina</taxon>
        <taxon>Agaricomycetes</taxon>
        <taxon>Cantharellales</taxon>
        <taxon>Hydnaceae</taxon>
        <taxon>Hydnum</taxon>
    </lineage>
</organism>
<evidence type="ECO:0000313" key="2">
    <source>
        <dbReference type="Proteomes" id="UP000886523"/>
    </source>
</evidence>
<reference evidence="1" key="1">
    <citation type="journal article" date="2020" name="Nat. Commun.">
        <title>Large-scale genome sequencing of mycorrhizal fungi provides insights into the early evolution of symbiotic traits.</title>
        <authorList>
            <person name="Miyauchi S."/>
            <person name="Kiss E."/>
            <person name="Kuo A."/>
            <person name="Drula E."/>
            <person name="Kohler A."/>
            <person name="Sanchez-Garcia M."/>
            <person name="Morin E."/>
            <person name="Andreopoulos B."/>
            <person name="Barry K.W."/>
            <person name="Bonito G."/>
            <person name="Buee M."/>
            <person name="Carver A."/>
            <person name="Chen C."/>
            <person name="Cichocki N."/>
            <person name="Clum A."/>
            <person name="Culley D."/>
            <person name="Crous P.W."/>
            <person name="Fauchery L."/>
            <person name="Girlanda M."/>
            <person name="Hayes R.D."/>
            <person name="Keri Z."/>
            <person name="LaButti K."/>
            <person name="Lipzen A."/>
            <person name="Lombard V."/>
            <person name="Magnuson J."/>
            <person name="Maillard F."/>
            <person name="Murat C."/>
            <person name="Nolan M."/>
            <person name="Ohm R.A."/>
            <person name="Pangilinan J."/>
            <person name="Pereira M.F."/>
            <person name="Perotto S."/>
            <person name="Peter M."/>
            <person name="Pfister S."/>
            <person name="Riley R."/>
            <person name="Sitrit Y."/>
            <person name="Stielow J.B."/>
            <person name="Szollosi G."/>
            <person name="Zifcakova L."/>
            <person name="Stursova M."/>
            <person name="Spatafora J.W."/>
            <person name="Tedersoo L."/>
            <person name="Vaario L.M."/>
            <person name="Yamada A."/>
            <person name="Yan M."/>
            <person name="Wang P."/>
            <person name="Xu J."/>
            <person name="Bruns T."/>
            <person name="Baldrian P."/>
            <person name="Vilgalys R."/>
            <person name="Dunand C."/>
            <person name="Henrissat B."/>
            <person name="Grigoriev I.V."/>
            <person name="Hibbett D."/>
            <person name="Nagy L.G."/>
            <person name="Martin F.M."/>
        </authorList>
    </citation>
    <scope>NUCLEOTIDE SEQUENCE</scope>
    <source>
        <strain evidence="1">UP504</strain>
    </source>
</reference>
<keyword evidence="2" id="KW-1185">Reference proteome</keyword>
<dbReference type="Proteomes" id="UP000886523">
    <property type="component" value="Unassembled WGS sequence"/>
</dbReference>